<organism evidence="4 5">
    <name type="scientific">Mesorhizobium onobrychidis</name>
    <dbReference type="NCBI Taxonomy" id="2775404"/>
    <lineage>
        <taxon>Bacteria</taxon>
        <taxon>Pseudomonadati</taxon>
        <taxon>Pseudomonadota</taxon>
        <taxon>Alphaproteobacteria</taxon>
        <taxon>Hyphomicrobiales</taxon>
        <taxon>Phyllobacteriaceae</taxon>
        <taxon>Mesorhizobium</taxon>
    </lineage>
</organism>
<keyword evidence="2" id="KW-1015">Disulfide bond</keyword>
<dbReference type="InterPro" id="IPR018155">
    <property type="entry name" value="Hyaluronidase"/>
</dbReference>
<evidence type="ECO:0008006" key="6">
    <source>
        <dbReference type="Google" id="ProtNLM"/>
    </source>
</evidence>
<proteinExistence type="inferred from homology"/>
<dbReference type="InterPro" id="IPR017853">
    <property type="entry name" value="GH"/>
</dbReference>
<evidence type="ECO:0000313" key="5">
    <source>
        <dbReference type="Proteomes" id="UP001058098"/>
    </source>
</evidence>
<dbReference type="Gene3D" id="3.20.20.70">
    <property type="entry name" value="Aldolase class I"/>
    <property type="match status" value="1"/>
</dbReference>
<comment type="similarity">
    <text evidence="1">Belongs to the glycosyl hydrolase 56 family.</text>
</comment>
<gene>
    <name evidence="4" type="ORF">IHQ72_28680</name>
</gene>
<evidence type="ECO:0000256" key="2">
    <source>
        <dbReference type="ARBA" id="ARBA00023157"/>
    </source>
</evidence>
<reference evidence="4" key="1">
    <citation type="submission" date="2020-09" db="EMBL/GenBank/DDBJ databases">
        <title>Rhizobia associated with sainfoin plants.</title>
        <authorList>
            <person name="Asharfi S."/>
            <person name="Kuzmanovic N."/>
            <person name="Bunk B."/>
            <person name="Sproeer C."/>
            <person name="Becker M."/>
            <person name="Thuenen T."/>
        </authorList>
    </citation>
    <scope>NUCLEOTIDE SEQUENCE</scope>
    <source>
        <strain evidence="4">OM4</strain>
    </source>
</reference>
<feature type="signal peptide" evidence="3">
    <location>
        <begin position="1"/>
        <end position="35"/>
    </location>
</feature>
<keyword evidence="3" id="KW-0732">Signal</keyword>
<feature type="chain" id="PRO_5045739892" description="Hyaluronidase" evidence="3">
    <location>
        <begin position="36"/>
        <end position="282"/>
    </location>
</feature>
<name>A0ABY5QTR1_9HYPH</name>
<dbReference type="EMBL" id="CP062229">
    <property type="protein sequence ID" value="UVC14565.1"/>
    <property type="molecule type" value="Genomic_DNA"/>
</dbReference>
<evidence type="ECO:0000256" key="1">
    <source>
        <dbReference type="ARBA" id="ARBA00008871"/>
    </source>
</evidence>
<accession>A0ABY5QTR1</accession>
<dbReference type="Proteomes" id="UP001058098">
    <property type="component" value="Chromosome"/>
</dbReference>
<sequence length="282" mass="31711">MRISVAKKHRIPSIMFFKAVFCVACLLTGLWPATAQTHAPFKLFEALAFTGGPPKFRSFGFEHLTIADPHVLGLDVPDAGQVQRALALPRSNEHLNIDIENWPLTGPDQASSIAKYRKTLSAFRKADPGVKLGLYSVLPLRDYWRAIGHEGAAALDNWKQQNTIIASSLVPHIDALYPSLYTFYGDKDAWVAYAQANLEEARRISQGKPVYCFLWPQFHKTVAFLPGDLWYAQLDTCRRLADGVVIWGTMRGGPSDGPAKWDEKAEWWQATLKFLREQGKIR</sequence>
<dbReference type="InterPro" id="IPR013785">
    <property type="entry name" value="Aldolase_TIM"/>
</dbReference>
<dbReference type="SUPFAM" id="SSF51445">
    <property type="entry name" value="(Trans)glycosidases"/>
    <property type="match status" value="1"/>
</dbReference>
<evidence type="ECO:0000313" key="4">
    <source>
        <dbReference type="EMBL" id="UVC14565.1"/>
    </source>
</evidence>
<evidence type="ECO:0000256" key="3">
    <source>
        <dbReference type="SAM" id="SignalP"/>
    </source>
</evidence>
<dbReference type="Pfam" id="PF01630">
    <property type="entry name" value="Glyco_hydro_56"/>
    <property type="match status" value="1"/>
</dbReference>
<dbReference type="RefSeq" id="WP_258118885.1">
    <property type="nucleotide sequence ID" value="NZ_CP062229.1"/>
</dbReference>
<keyword evidence="5" id="KW-1185">Reference proteome</keyword>
<protein>
    <recommendedName>
        <fullName evidence="6">Hyaluronidase</fullName>
    </recommendedName>
</protein>